<keyword evidence="8" id="KW-1185">Reference proteome</keyword>
<sequence>MTETTAAPAGSTLDEEMYRQLFERRILLLGEPLEGWNSNRLCNGLILLAAKDPRADITLIINSPGGSVPGMLAIRDCMRAIPCDVATINLGMAYSAGQFLLSSGAPGKRYAMEHSKVLLHQGSSGIAGTAMDIAIQADDLRHTRDTVLSLVAQDTGQDRDVIEQDSRRDRWFDAQEALEYGFIDHVVTGLDDLVSNLEPSTAGKGS</sequence>
<comment type="similarity">
    <text evidence="1 6">Belongs to the peptidase S14 family.</text>
</comment>
<dbReference type="InterPro" id="IPR029045">
    <property type="entry name" value="ClpP/crotonase-like_dom_sf"/>
</dbReference>
<dbReference type="Pfam" id="PF00574">
    <property type="entry name" value="CLP_protease"/>
    <property type="match status" value="1"/>
</dbReference>
<dbReference type="InterPro" id="IPR001907">
    <property type="entry name" value="ClpP"/>
</dbReference>
<keyword evidence="5" id="KW-0720">Serine protease</keyword>
<evidence type="ECO:0000256" key="1">
    <source>
        <dbReference type="ARBA" id="ARBA00007039"/>
    </source>
</evidence>
<evidence type="ECO:0000256" key="5">
    <source>
        <dbReference type="ARBA" id="ARBA00022825"/>
    </source>
</evidence>
<dbReference type="GO" id="GO:0008233">
    <property type="term" value="F:peptidase activity"/>
    <property type="evidence" value="ECO:0007669"/>
    <property type="project" value="UniProtKB-KW"/>
</dbReference>
<evidence type="ECO:0000256" key="6">
    <source>
        <dbReference type="RuleBase" id="RU003567"/>
    </source>
</evidence>
<organism evidence="7 8">
    <name type="scientific">Kocuria carniphila</name>
    <dbReference type="NCBI Taxonomy" id="262208"/>
    <lineage>
        <taxon>Bacteria</taxon>
        <taxon>Bacillati</taxon>
        <taxon>Actinomycetota</taxon>
        <taxon>Actinomycetes</taxon>
        <taxon>Micrococcales</taxon>
        <taxon>Micrococcaceae</taxon>
        <taxon>Kocuria</taxon>
    </lineage>
</organism>
<evidence type="ECO:0000313" key="8">
    <source>
        <dbReference type="Proteomes" id="UP001558481"/>
    </source>
</evidence>
<dbReference type="Gene3D" id="3.90.226.10">
    <property type="entry name" value="2-enoyl-CoA Hydratase, Chain A, domain 1"/>
    <property type="match status" value="1"/>
</dbReference>
<accession>A0ABV3V555</accession>
<dbReference type="CDD" id="cd07017">
    <property type="entry name" value="S14_ClpP_2"/>
    <property type="match status" value="1"/>
</dbReference>
<dbReference type="EMBL" id="JAYWLU010000011">
    <property type="protein sequence ID" value="MEX3595193.1"/>
    <property type="molecule type" value="Genomic_DNA"/>
</dbReference>
<name>A0ABV3V555_9MICC</name>
<protein>
    <recommendedName>
        <fullName evidence="6">ATP-dependent Clp protease proteolytic subunit</fullName>
    </recommendedName>
</protein>
<dbReference type="RefSeq" id="WP_259915795.1">
    <property type="nucleotide sequence ID" value="NZ_JALXKX010000027.1"/>
</dbReference>
<dbReference type="PANTHER" id="PTHR10381:SF70">
    <property type="entry name" value="ATP-DEPENDENT CLP PROTEASE PROTEOLYTIC SUBUNIT"/>
    <property type="match status" value="1"/>
</dbReference>
<proteinExistence type="inferred from homology"/>
<evidence type="ECO:0000256" key="4">
    <source>
        <dbReference type="ARBA" id="ARBA00022801"/>
    </source>
</evidence>
<gene>
    <name evidence="7" type="ORF">VVR66_10770</name>
</gene>
<dbReference type="GO" id="GO:0006508">
    <property type="term" value="P:proteolysis"/>
    <property type="evidence" value="ECO:0007669"/>
    <property type="project" value="UniProtKB-KW"/>
</dbReference>
<keyword evidence="4" id="KW-0378">Hydrolase</keyword>
<dbReference type="PANTHER" id="PTHR10381">
    <property type="entry name" value="ATP-DEPENDENT CLP PROTEASE PROTEOLYTIC SUBUNIT"/>
    <property type="match status" value="1"/>
</dbReference>
<dbReference type="PRINTS" id="PR00127">
    <property type="entry name" value="CLPPROTEASEP"/>
</dbReference>
<evidence type="ECO:0000256" key="2">
    <source>
        <dbReference type="ARBA" id="ARBA00022490"/>
    </source>
</evidence>
<dbReference type="SUPFAM" id="SSF52096">
    <property type="entry name" value="ClpP/crotonase"/>
    <property type="match status" value="1"/>
</dbReference>
<evidence type="ECO:0000256" key="3">
    <source>
        <dbReference type="ARBA" id="ARBA00022670"/>
    </source>
</evidence>
<dbReference type="InterPro" id="IPR023562">
    <property type="entry name" value="ClpP/TepA"/>
</dbReference>
<comment type="caution">
    <text evidence="7">The sequence shown here is derived from an EMBL/GenBank/DDBJ whole genome shotgun (WGS) entry which is preliminary data.</text>
</comment>
<dbReference type="Proteomes" id="UP001558481">
    <property type="component" value="Unassembled WGS sequence"/>
</dbReference>
<evidence type="ECO:0000313" key="7">
    <source>
        <dbReference type="EMBL" id="MEX3595193.1"/>
    </source>
</evidence>
<keyword evidence="2" id="KW-0963">Cytoplasm</keyword>
<keyword evidence="3 7" id="KW-0645">Protease</keyword>
<reference evidence="7 8" key="1">
    <citation type="journal article" date="2024" name="Fungal Genet. Biol.">
        <title>The porcine skin microbiome exhibits broad fungal antagonism.</title>
        <authorList>
            <person name="De La Cruz K.F."/>
            <person name="Townsend E.C."/>
            <person name="Alex Cheong J.Z."/>
            <person name="Salamzade R."/>
            <person name="Liu A."/>
            <person name="Sandstrom S."/>
            <person name="Davila E."/>
            <person name="Huang L."/>
            <person name="Xu K.H."/>
            <person name="Wu S.Y."/>
            <person name="Meudt J.J."/>
            <person name="Shanmuganayagam D."/>
            <person name="Gibson A.L.F."/>
            <person name="Kalan L.R."/>
        </authorList>
    </citation>
    <scope>NUCLEOTIDE SEQUENCE [LARGE SCALE GENOMIC DNA]</scope>
    <source>
        <strain evidence="7 8">LK2625</strain>
    </source>
</reference>